<evidence type="ECO:0000256" key="1">
    <source>
        <dbReference type="ARBA" id="ARBA00004672"/>
    </source>
</evidence>
<dbReference type="EMBL" id="JACOOL010000003">
    <property type="protein sequence ID" value="MBC5636312.1"/>
    <property type="molecule type" value="Genomic_DNA"/>
</dbReference>
<comment type="catalytic activity">
    <reaction evidence="10 11">
        <text>5-amino-1-(5-phospho-D-ribosyl)imidazole-4-carboxylate + L-aspartate + ATP = (2S)-2-[5-amino-1-(5-phospho-beta-D-ribosyl)imidazole-4-carboxamido]succinate + ADP + phosphate + 2 H(+)</text>
        <dbReference type="Rhea" id="RHEA:22628"/>
        <dbReference type="ChEBI" id="CHEBI:15378"/>
        <dbReference type="ChEBI" id="CHEBI:29991"/>
        <dbReference type="ChEBI" id="CHEBI:30616"/>
        <dbReference type="ChEBI" id="CHEBI:43474"/>
        <dbReference type="ChEBI" id="CHEBI:58443"/>
        <dbReference type="ChEBI" id="CHEBI:77657"/>
        <dbReference type="ChEBI" id="CHEBI:456216"/>
        <dbReference type="EC" id="6.3.2.6"/>
    </reaction>
</comment>
<sequence>MKAELLYEGKAKKVYRSSTDSEKLVLSYKNDATAFNGKKKESFPGKGRLNNLISSLIFPYLHERGIKSHFMKRLNETEQLVMETTIIPMEVVVRNLATGSITKRLGLREKTPFSPPLVELFYKNDDLDDPLINDDHALLLTDVIHKELREIKAQALEINTVLTEFFQSINLKLVDFKLEFGRLPNGDIVLSDEISPDTCRLWDLKTNEKMDKDVFRQGTGDLITVYEQILQRLERRV</sequence>
<dbReference type="CDD" id="cd01415">
    <property type="entry name" value="SAICAR_synt_PurC"/>
    <property type="match status" value="1"/>
</dbReference>
<organism evidence="13 14">
    <name type="scientific">Ornithinibacillus hominis</name>
    <dbReference type="NCBI Taxonomy" id="2763055"/>
    <lineage>
        <taxon>Bacteria</taxon>
        <taxon>Bacillati</taxon>
        <taxon>Bacillota</taxon>
        <taxon>Bacilli</taxon>
        <taxon>Bacillales</taxon>
        <taxon>Bacillaceae</taxon>
        <taxon>Ornithinibacillus</taxon>
    </lineage>
</organism>
<dbReference type="NCBIfam" id="TIGR00081">
    <property type="entry name" value="purC"/>
    <property type="match status" value="1"/>
</dbReference>
<evidence type="ECO:0000313" key="14">
    <source>
        <dbReference type="Proteomes" id="UP000637359"/>
    </source>
</evidence>
<dbReference type="HAMAP" id="MF_00137">
    <property type="entry name" value="SAICAR_synth"/>
    <property type="match status" value="1"/>
</dbReference>
<comment type="caution">
    <text evidence="13">The sequence shown here is derived from an EMBL/GenBank/DDBJ whole genome shotgun (WGS) entry which is preliminary data.</text>
</comment>
<dbReference type="InterPro" id="IPR001636">
    <property type="entry name" value="SAICAR_synth"/>
</dbReference>
<dbReference type="InterPro" id="IPR018236">
    <property type="entry name" value="SAICAR_synthetase_CS"/>
</dbReference>
<evidence type="ECO:0000256" key="7">
    <source>
        <dbReference type="ARBA" id="ARBA00022755"/>
    </source>
</evidence>
<dbReference type="Pfam" id="PF01259">
    <property type="entry name" value="SAICAR_synt"/>
    <property type="match status" value="1"/>
</dbReference>
<dbReference type="SUPFAM" id="SSF56104">
    <property type="entry name" value="SAICAR synthase-like"/>
    <property type="match status" value="1"/>
</dbReference>
<proteinExistence type="inferred from homology"/>
<evidence type="ECO:0000256" key="9">
    <source>
        <dbReference type="ARBA" id="ARBA00030409"/>
    </source>
</evidence>
<evidence type="ECO:0000313" key="13">
    <source>
        <dbReference type="EMBL" id="MBC5636312.1"/>
    </source>
</evidence>
<evidence type="ECO:0000256" key="6">
    <source>
        <dbReference type="ARBA" id="ARBA00022741"/>
    </source>
</evidence>
<keyword evidence="14" id="KW-1185">Reference proteome</keyword>
<dbReference type="InterPro" id="IPR050089">
    <property type="entry name" value="SAICAR_synthetase"/>
</dbReference>
<evidence type="ECO:0000256" key="3">
    <source>
        <dbReference type="ARBA" id="ARBA00012217"/>
    </source>
</evidence>
<comment type="similarity">
    <text evidence="2 11">Belongs to the SAICAR synthetase family.</text>
</comment>
<dbReference type="PROSITE" id="PS01058">
    <property type="entry name" value="SAICAR_SYNTHETASE_2"/>
    <property type="match status" value="1"/>
</dbReference>
<dbReference type="AlphaFoldDB" id="A0A923L4I2"/>
<evidence type="ECO:0000256" key="10">
    <source>
        <dbReference type="ARBA" id="ARBA00048475"/>
    </source>
</evidence>
<protein>
    <recommendedName>
        <fullName evidence="4 11">Phosphoribosylaminoimidazole-succinocarboxamide synthase</fullName>
        <ecNumber evidence="3 11">6.3.2.6</ecNumber>
    </recommendedName>
    <alternativeName>
        <fullName evidence="9 11">SAICAR synthetase</fullName>
    </alternativeName>
</protein>
<gene>
    <name evidence="11" type="primary">purC</name>
    <name evidence="13" type="ORF">H8S33_05655</name>
</gene>
<keyword evidence="8 11" id="KW-0067">ATP-binding</keyword>
<dbReference type="GO" id="GO:0004639">
    <property type="term" value="F:phosphoribosylaminoimidazolesuccinocarboxamide synthase activity"/>
    <property type="evidence" value="ECO:0007669"/>
    <property type="project" value="UniProtKB-UniRule"/>
</dbReference>
<evidence type="ECO:0000259" key="12">
    <source>
        <dbReference type="Pfam" id="PF01259"/>
    </source>
</evidence>
<dbReference type="PANTHER" id="PTHR43599:SF3">
    <property type="entry name" value="SI:DKEY-6E2.2"/>
    <property type="match status" value="1"/>
</dbReference>
<dbReference type="EC" id="6.3.2.6" evidence="3 11"/>
<evidence type="ECO:0000256" key="4">
    <source>
        <dbReference type="ARBA" id="ARBA00016460"/>
    </source>
</evidence>
<name>A0A923L4I2_9BACI</name>
<dbReference type="Proteomes" id="UP000637359">
    <property type="component" value="Unassembled WGS sequence"/>
</dbReference>
<dbReference type="InterPro" id="IPR033934">
    <property type="entry name" value="SAICAR_synt_PurC"/>
</dbReference>
<evidence type="ECO:0000256" key="11">
    <source>
        <dbReference type="HAMAP-Rule" id="MF_00137"/>
    </source>
</evidence>
<dbReference type="PROSITE" id="PS01057">
    <property type="entry name" value="SAICAR_SYNTHETASE_1"/>
    <property type="match status" value="1"/>
</dbReference>
<dbReference type="InterPro" id="IPR028923">
    <property type="entry name" value="SAICAR_synt/ADE2_N"/>
</dbReference>
<evidence type="ECO:0000256" key="2">
    <source>
        <dbReference type="ARBA" id="ARBA00010190"/>
    </source>
</evidence>
<keyword evidence="5 11" id="KW-0436">Ligase</keyword>
<dbReference type="FunFam" id="3.30.470.20:FF:000006">
    <property type="entry name" value="Phosphoribosylaminoimidazole-succinocarboxamide synthase"/>
    <property type="match status" value="1"/>
</dbReference>
<accession>A0A923L4I2</accession>
<dbReference type="RefSeq" id="WP_186869023.1">
    <property type="nucleotide sequence ID" value="NZ_JACOOL010000003.1"/>
</dbReference>
<dbReference type="GO" id="GO:0009236">
    <property type="term" value="P:cobalamin biosynthetic process"/>
    <property type="evidence" value="ECO:0007669"/>
    <property type="project" value="InterPro"/>
</dbReference>
<dbReference type="PANTHER" id="PTHR43599">
    <property type="entry name" value="MULTIFUNCTIONAL PROTEIN ADE2"/>
    <property type="match status" value="1"/>
</dbReference>
<dbReference type="Gene3D" id="3.30.470.20">
    <property type="entry name" value="ATP-grasp fold, B domain"/>
    <property type="match status" value="1"/>
</dbReference>
<reference evidence="13" key="1">
    <citation type="submission" date="2020-08" db="EMBL/GenBank/DDBJ databases">
        <title>Genome public.</title>
        <authorList>
            <person name="Liu C."/>
            <person name="Sun Q."/>
        </authorList>
    </citation>
    <scope>NUCLEOTIDE SEQUENCE</scope>
    <source>
        <strain evidence="13">BX22</strain>
    </source>
</reference>
<dbReference type="Gene3D" id="3.30.200.20">
    <property type="entry name" value="Phosphorylase Kinase, domain 1"/>
    <property type="match status" value="1"/>
</dbReference>
<dbReference type="GO" id="GO:0006189">
    <property type="term" value="P:'de novo' IMP biosynthetic process"/>
    <property type="evidence" value="ECO:0007669"/>
    <property type="project" value="UniProtKB-UniRule"/>
</dbReference>
<dbReference type="GO" id="GO:0005524">
    <property type="term" value="F:ATP binding"/>
    <property type="evidence" value="ECO:0007669"/>
    <property type="project" value="UniProtKB-KW"/>
</dbReference>
<keyword evidence="6 11" id="KW-0547">Nucleotide-binding</keyword>
<evidence type="ECO:0000256" key="5">
    <source>
        <dbReference type="ARBA" id="ARBA00022598"/>
    </source>
</evidence>
<evidence type="ECO:0000256" key="8">
    <source>
        <dbReference type="ARBA" id="ARBA00022840"/>
    </source>
</evidence>
<feature type="domain" description="SAICAR synthetase/ADE2 N-terminal" evidence="12">
    <location>
        <begin position="5"/>
        <end position="232"/>
    </location>
</feature>
<keyword evidence="7 11" id="KW-0658">Purine biosynthesis</keyword>
<comment type="pathway">
    <text evidence="1 11">Purine metabolism; IMP biosynthesis via de novo pathway; 5-amino-1-(5-phospho-D-ribosyl)imidazole-4-carboxamide from 5-amino-1-(5-phospho-D-ribosyl)imidazole-4-carboxylate: step 1/2.</text>
</comment>